<evidence type="ECO:0000313" key="3">
    <source>
        <dbReference type="Proteomes" id="UP000314294"/>
    </source>
</evidence>
<comment type="caution">
    <text evidence="2">The sequence shown here is derived from an EMBL/GenBank/DDBJ whole genome shotgun (WGS) entry which is preliminary data.</text>
</comment>
<keyword evidence="1" id="KW-1133">Transmembrane helix</keyword>
<gene>
    <name evidence="2" type="ORF">EYF80_006341</name>
</gene>
<protein>
    <submittedName>
        <fullName evidence="2">Uncharacterized protein</fullName>
    </submittedName>
</protein>
<keyword evidence="1" id="KW-0472">Membrane</keyword>
<dbReference type="EMBL" id="SRLO01000033">
    <property type="protein sequence ID" value="TNN83360.1"/>
    <property type="molecule type" value="Genomic_DNA"/>
</dbReference>
<name>A0A4Z2IZF0_9TELE</name>
<dbReference type="Proteomes" id="UP000314294">
    <property type="component" value="Unassembled WGS sequence"/>
</dbReference>
<keyword evidence="3" id="KW-1185">Reference proteome</keyword>
<proteinExistence type="predicted"/>
<keyword evidence="1" id="KW-0812">Transmembrane</keyword>
<accession>A0A4Z2IZF0</accession>
<organism evidence="2 3">
    <name type="scientific">Liparis tanakae</name>
    <name type="common">Tanaka's snailfish</name>
    <dbReference type="NCBI Taxonomy" id="230148"/>
    <lineage>
        <taxon>Eukaryota</taxon>
        <taxon>Metazoa</taxon>
        <taxon>Chordata</taxon>
        <taxon>Craniata</taxon>
        <taxon>Vertebrata</taxon>
        <taxon>Euteleostomi</taxon>
        <taxon>Actinopterygii</taxon>
        <taxon>Neopterygii</taxon>
        <taxon>Teleostei</taxon>
        <taxon>Neoteleostei</taxon>
        <taxon>Acanthomorphata</taxon>
        <taxon>Eupercaria</taxon>
        <taxon>Perciformes</taxon>
        <taxon>Cottioidei</taxon>
        <taxon>Cottales</taxon>
        <taxon>Liparidae</taxon>
        <taxon>Liparis</taxon>
    </lineage>
</organism>
<reference evidence="2 3" key="1">
    <citation type="submission" date="2019-03" db="EMBL/GenBank/DDBJ databases">
        <title>First draft genome of Liparis tanakae, snailfish: a comprehensive survey of snailfish specific genes.</title>
        <authorList>
            <person name="Kim W."/>
            <person name="Song I."/>
            <person name="Jeong J.-H."/>
            <person name="Kim D."/>
            <person name="Kim S."/>
            <person name="Ryu S."/>
            <person name="Song J.Y."/>
            <person name="Lee S.K."/>
        </authorList>
    </citation>
    <scope>NUCLEOTIDE SEQUENCE [LARGE SCALE GENOMIC DNA]</scope>
    <source>
        <tissue evidence="2">Muscle</tissue>
    </source>
</reference>
<evidence type="ECO:0000256" key="1">
    <source>
        <dbReference type="SAM" id="Phobius"/>
    </source>
</evidence>
<dbReference type="AlphaFoldDB" id="A0A4Z2IZF0"/>
<evidence type="ECO:0000313" key="2">
    <source>
        <dbReference type="EMBL" id="TNN83360.1"/>
    </source>
</evidence>
<sequence length="162" mass="18186">MHTVRAYISGRLFFTLAYMSVILWWSDVRVDSTLPRCSVSLRGPGFPSSTLFTRDNTCFSRVTARNRTDPDLTGGEAPRSRQLWLLPFRLTGTTPLETRSVCRWAAGSMIQAEKGNEFSRSCITLLPPSEEKVPLYVGSDFQRRRSSAVDVVFGLRTSSDPT</sequence>
<feature type="transmembrane region" description="Helical" evidence="1">
    <location>
        <begin position="6"/>
        <end position="26"/>
    </location>
</feature>